<evidence type="ECO:0000256" key="2">
    <source>
        <dbReference type="SAM" id="SignalP"/>
    </source>
</evidence>
<dbReference type="SUPFAM" id="SSF51445">
    <property type="entry name" value="(Trans)glycosidases"/>
    <property type="match status" value="1"/>
</dbReference>
<name>A0A518E152_9BACT</name>
<dbReference type="Gene3D" id="3.20.20.80">
    <property type="entry name" value="Glycosidases"/>
    <property type="match status" value="1"/>
</dbReference>
<gene>
    <name evidence="4" type="ORF">Pla8534_56470</name>
</gene>
<evidence type="ECO:0000259" key="3">
    <source>
        <dbReference type="Pfam" id="PF02836"/>
    </source>
</evidence>
<dbReference type="OrthoDB" id="9762066at2"/>
<dbReference type="Gene3D" id="2.60.40.10">
    <property type="entry name" value="Immunoglobulins"/>
    <property type="match status" value="1"/>
</dbReference>
<dbReference type="AlphaFoldDB" id="A0A518E152"/>
<dbReference type="PANTHER" id="PTHR42732">
    <property type="entry name" value="BETA-GALACTOSIDASE"/>
    <property type="match status" value="1"/>
</dbReference>
<dbReference type="Pfam" id="PF02836">
    <property type="entry name" value="Glyco_hydro_2_C"/>
    <property type="match status" value="1"/>
</dbReference>
<evidence type="ECO:0000256" key="1">
    <source>
        <dbReference type="ARBA" id="ARBA00007401"/>
    </source>
</evidence>
<dbReference type="KEGG" id="lcre:Pla8534_56470"/>
<feature type="signal peptide" evidence="2">
    <location>
        <begin position="1"/>
        <end position="23"/>
    </location>
</feature>
<dbReference type="InterPro" id="IPR017853">
    <property type="entry name" value="GH"/>
</dbReference>
<dbReference type="Proteomes" id="UP000317648">
    <property type="component" value="Chromosome"/>
</dbReference>
<dbReference type="EMBL" id="CP036433">
    <property type="protein sequence ID" value="QDU97791.1"/>
    <property type="molecule type" value="Genomic_DNA"/>
</dbReference>
<protein>
    <submittedName>
        <fullName evidence="4">Beta-D-glucuronidase</fullName>
    </submittedName>
</protein>
<dbReference type="InterPro" id="IPR051913">
    <property type="entry name" value="GH2_Domain-Containing"/>
</dbReference>
<keyword evidence="2" id="KW-0732">Signal</keyword>
<dbReference type="InterPro" id="IPR006103">
    <property type="entry name" value="Glyco_hydro_2_cat"/>
</dbReference>
<feature type="domain" description="Glycoside hydrolase family 2 catalytic" evidence="3">
    <location>
        <begin position="80"/>
        <end position="257"/>
    </location>
</feature>
<dbReference type="RefSeq" id="WP_145056545.1">
    <property type="nucleotide sequence ID" value="NZ_CP036433.1"/>
</dbReference>
<dbReference type="Gene3D" id="2.60.120.430">
    <property type="entry name" value="Galactose-binding lectin"/>
    <property type="match status" value="1"/>
</dbReference>
<dbReference type="GO" id="GO:0005975">
    <property type="term" value="P:carbohydrate metabolic process"/>
    <property type="evidence" value="ECO:0007669"/>
    <property type="project" value="InterPro"/>
</dbReference>
<dbReference type="InterPro" id="IPR008979">
    <property type="entry name" value="Galactose-bd-like_sf"/>
</dbReference>
<evidence type="ECO:0000313" key="4">
    <source>
        <dbReference type="EMBL" id="QDU97791.1"/>
    </source>
</evidence>
<feature type="chain" id="PRO_5021815254" evidence="2">
    <location>
        <begin position="24"/>
        <end position="596"/>
    </location>
</feature>
<comment type="similarity">
    <text evidence="1">Belongs to the glycosyl hydrolase 2 family.</text>
</comment>
<sequence precursor="true">MRIPVLLAAGLAHVLLLAASGFAEPVSVTLERQGDGWRLLRAGKPYSIKGAGGKDHLDLLQASGGNSIRTWGADDLGPLLDEAEKRGLTVTVGFWLGHERHGFDYNNADQVAQQFAKCREYVQQYKDHPAVLMWAIGNEMEGYEKGDNAAIWSAINSIAAMTKQLDPHHPTMSVVAEIGGDRVKNLHRLCPEIDILGINSYGGALSLPKRYREAGGTKPYIVTEFGPAGSWETGRNAWGAAEEPTSTAKAERYQAVYAALAADRDLNLGSYAFIWGQKQEATATWFGMFLPTGEKLAAVDAMTLAWSGQPPANRCPVITGLAVQGETLVEPGAAVQVVLQASDPDNDPLTVRWELRRDAKNYNTGGDAQAPTTLYADAVTRSNEEGATLTMPQDGGVYRLYAFVDDGKQAAAVGNVLLKVKGPEPEAIVAKATLPLLIDANGTPEAPFIASGWMGAAKSIAMDPRSATQPHTGETCLRASYNQADAWGGVVWQHPAQDWGDQPGGRDLTGAKTLTFWARGEQGGEKVKFLYGLISGDKPFPDTAKGELTVELTTEWKQYKFDLQGKDLHRIKTPFGWVAAGQGKPIVFYLDGIQYE</sequence>
<keyword evidence="5" id="KW-1185">Reference proteome</keyword>
<organism evidence="4 5">
    <name type="scientific">Lignipirellula cremea</name>
    <dbReference type="NCBI Taxonomy" id="2528010"/>
    <lineage>
        <taxon>Bacteria</taxon>
        <taxon>Pseudomonadati</taxon>
        <taxon>Planctomycetota</taxon>
        <taxon>Planctomycetia</taxon>
        <taxon>Pirellulales</taxon>
        <taxon>Pirellulaceae</taxon>
        <taxon>Lignipirellula</taxon>
    </lineage>
</organism>
<dbReference type="PANTHER" id="PTHR42732:SF1">
    <property type="entry name" value="BETA-MANNOSIDASE"/>
    <property type="match status" value="1"/>
</dbReference>
<dbReference type="GO" id="GO:0004553">
    <property type="term" value="F:hydrolase activity, hydrolyzing O-glycosyl compounds"/>
    <property type="evidence" value="ECO:0007669"/>
    <property type="project" value="InterPro"/>
</dbReference>
<evidence type="ECO:0000313" key="5">
    <source>
        <dbReference type="Proteomes" id="UP000317648"/>
    </source>
</evidence>
<accession>A0A518E152</accession>
<reference evidence="4 5" key="1">
    <citation type="submission" date="2019-02" db="EMBL/GenBank/DDBJ databases">
        <title>Deep-cultivation of Planctomycetes and their phenomic and genomic characterization uncovers novel biology.</title>
        <authorList>
            <person name="Wiegand S."/>
            <person name="Jogler M."/>
            <person name="Boedeker C."/>
            <person name="Pinto D."/>
            <person name="Vollmers J."/>
            <person name="Rivas-Marin E."/>
            <person name="Kohn T."/>
            <person name="Peeters S.H."/>
            <person name="Heuer A."/>
            <person name="Rast P."/>
            <person name="Oberbeckmann S."/>
            <person name="Bunk B."/>
            <person name="Jeske O."/>
            <person name="Meyerdierks A."/>
            <person name="Storesund J.E."/>
            <person name="Kallscheuer N."/>
            <person name="Luecker S."/>
            <person name="Lage O.M."/>
            <person name="Pohl T."/>
            <person name="Merkel B.J."/>
            <person name="Hornburger P."/>
            <person name="Mueller R.-W."/>
            <person name="Bruemmer F."/>
            <person name="Labrenz M."/>
            <person name="Spormann A.M."/>
            <person name="Op den Camp H."/>
            <person name="Overmann J."/>
            <person name="Amann R."/>
            <person name="Jetten M.S.M."/>
            <person name="Mascher T."/>
            <person name="Medema M.H."/>
            <person name="Devos D.P."/>
            <person name="Kaster A.-K."/>
            <person name="Ovreas L."/>
            <person name="Rohde M."/>
            <person name="Galperin M.Y."/>
            <person name="Jogler C."/>
        </authorList>
    </citation>
    <scope>NUCLEOTIDE SEQUENCE [LARGE SCALE GENOMIC DNA]</scope>
    <source>
        <strain evidence="4 5">Pla85_3_4</strain>
    </source>
</reference>
<dbReference type="InterPro" id="IPR013783">
    <property type="entry name" value="Ig-like_fold"/>
</dbReference>
<dbReference type="SUPFAM" id="SSF49785">
    <property type="entry name" value="Galactose-binding domain-like"/>
    <property type="match status" value="1"/>
</dbReference>
<proteinExistence type="inferred from homology"/>